<keyword evidence="3" id="KW-1185">Reference proteome</keyword>
<dbReference type="Proteomes" id="UP001139353">
    <property type="component" value="Unassembled WGS sequence"/>
</dbReference>
<dbReference type="AlphaFoldDB" id="A0A9X2C2Y2"/>
<keyword evidence="1" id="KW-1133">Transmembrane helix</keyword>
<feature type="transmembrane region" description="Helical" evidence="1">
    <location>
        <begin position="111"/>
        <end position="133"/>
    </location>
</feature>
<feature type="transmembrane region" description="Helical" evidence="1">
    <location>
        <begin position="6"/>
        <end position="27"/>
    </location>
</feature>
<accession>A0A9X2C2Y2</accession>
<evidence type="ECO:0000313" key="3">
    <source>
        <dbReference type="Proteomes" id="UP001139353"/>
    </source>
</evidence>
<evidence type="ECO:0000313" key="2">
    <source>
        <dbReference type="EMBL" id="MCK9687379.1"/>
    </source>
</evidence>
<protein>
    <submittedName>
        <fullName evidence="2">DUF1761 domain-containing protein</fullName>
    </submittedName>
</protein>
<proteinExistence type="predicted"/>
<sequence length="134" mass="14364">MDAPHFNLFAIVTAALVTFAVGGLWYSPILFARPWMRECGLTEEQARSAPMGRVFGLSALAALVMSVNLAAFLGAKATLSFGLFAGAATGIGWVAMSLGVIYLFEQRSLKLWLIDSGYQVVSYTLMGGILGAWH</sequence>
<reference evidence="2" key="1">
    <citation type="submission" date="2021-11" db="EMBL/GenBank/DDBJ databases">
        <title>BS-T2-15 a new species belonging to the Comamonadaceae family isolated from the soil of a French oak forest.</title>
        <authorList>
            <person name="Mieszkin S."/>
            <person name="Alain K."/>
        </authorList>
    </citation>
    <scope>NUCLEOTIDE SEQUENCE</scope>
    <source>
        <strain evidence="2">BS-T2-15</strain>
    </source>
</reference>
<dbReference type="EMBL" id="JAJLJH010000004">
    <property type="protein sequence ID" value="MCK9687379.1"/>
    <property type="molecule type" value="Genomic_DNA"/>
</dbReference>
<evidence type="ECO:0000256" key="1">
    <source>
        <dbReference type="SAM" id="Phobius"/>
    </source>
</evidence>
<dbReference type="InterPro" id="IPR013879">
    <property type="entry name" value="DUF1761"/>
</dbReference>
<dbReference type="RefSeq" id="WP_275683416.1">
    <property type="nucleotide sequence ID" value="NZ_JAJLJH010000004.1"/>
</dbReference>
<keyword evidence="1" id="KW-0472">Membrane</keyword>
<comment type="caution">
    <text evidence="2">The sequence shown here is derived from an EMBL/GenBank/DDBJ whole genome shotgun (WGS) entry which is preliminary data.</text>
</comment>
<organism evidence="2 3">
    <name type="scientific">Scleromatobacter humisilvae</name>
    <dbReference type="NCBI Taxonomy" id="2897159"/>
    <lineage>
        <taxon>Bacteria</taxon>
        <taxon>Pseudomonadati</taxon>
        <taxon>Pseudomonadota</taxon>
        <taxon>Betaproteobacteria</taxon>
        <taxon>Burkholderiales</taxon>
        <taxon>Sphaerotilaceae</taxon>
        <taxon>Scleromatobacter</taxon>
    </lineage>
</organism>
<gene>
    <name evidence="2" type="ORF">LPC04_16870</name>
</gene>
<keyword evidence="1" id="KW-0812">Transmembrane</keyword>
<feature type="transmembrane region" description="Helical" evidence="1">
    <location>
        <begin position="81"/>
        <end position="104"/>
    </location>
</feature>
<name>A0A9X2C2Y2_9BURK</name>
<dbReference type="Pfam" id="PF08570">
    <property type="entry name" value="DUF1761"/>
    <property type="match status" value="1"/>
</dbReference>
<feature type="transmembrane region" description="Helical" evidence="1">
    <location>
        <begin position="54"/>
        <end position="75"/>
    </location>
</feature>